<accession>G9NGU3</accession>
<reference evidence="4 5" key="1">
    <citation type="journal article" date="2011" name="Genome Biol.">
        <title>Comparative genome sequence analysis underscores mycoparasitism as the ancestral life style of Trichoderma.</title>
        <authorList>
            <person name="Kubicek C.P."/>
            <person name="Herrera-Estrella A."/>
            <person name="Seidl-Seiboth V."/>
            <person name="Martinez D.A."/>
            <person name="Druzhinina I.S."/>
            <person name="Thon M."/>
            <person name="Zeilinger S."/>
            <person name="Casas-Flores S."/>
            <person name="Horwitz B.A."/>
            <person name="Mukherjee P.K."/>
            <person name="Mukherjee M."/>
            <person name="Kredics L."/>
            <person name="Alcaraz L.D."/>
            <person name="Aerts A."/>
            <person name="Antal Z."/>
            <person name="Atanasova L."/>
            <person name="Cervantes-Badillo M.G."/>
            <person name="Challacombe J."/>
            <person name="Chertkov O."/>
            <person name="McCluskey K."/>
            <person name="Coulpier F."/>
            <person name="Deshpande N."/>
            <person name="von Doehren H."/>
            <person name="Ebbole D.J."/>
            <person name="Esquivel-Naranjo E.U."/>
            <person name="Fekete E."/>
            <person name="Flipphi M."/>
            <person name="Glaser F."/>
            <person name="Gomez-Rodriguez E.Y."/>
            <person name="Gruber S."/>
            <person name="Han C."/>
            <person name="Henrissat B."/>
            <person name="Hermosa R."/>
            <person name="Hernandez-Onate M."/>
            <person name="Karaffa L."/>
            <person name="Kosti I."/>
            <person name="Le Crom S."/>
            <person name="Lindquist E."/>
            <person name="Lucas S."/>
            <person name="Luebeck M."/>
            <person name="Luebeck P.S."/>
            <person name="Margeot A."/>
            <person name="Metz B."/>
            <person name="Misra M."/>
            <person name="Nevalainen H."/>
            <person name="Omann M."/>
            <person name="Packer N."/>
            <person name="Perrone G."/>
            <person name="Uresti-Rivera E.E."/>
            <person name="Salamov A."/>
            <person name="Schmoll M."/>
            <person name="Seiboth B."/>
            <person name="Shapiro H."/>
            <person name="Sukno S."/>
            <person name="Tamayo-Ramos J.A."/>
            <person name="Tisch D."/>
            <person name="Wiest A."/>
            <person name="Wilkinson H.H."/>
            <person name="Zhang M."/>
            <person name="Coutinho P.M."/>
            <person name="Kenerley C.M."/>
            <person name="Monte E."/>
            <person name="Baker S.E."/>
            <person name="Grigoriev I.V."/>
        </authorList>
    </citation>
    <scope>NUCLEOTIDE SEQUENCE [LARGE SCALE GENOMIC DNA]</scope>
    <source>
        <strain evidence="5">ATCC 20476 / IMI 206040</strain>
    </source>
</reference>
<dbReference type="Gene3D" id="4.10.240.10">
    <property type="entry name" value="Zn(2)-C6 fungal-type DNA-binding domain"/>
    <property type="match status" value="1"/>
</dbReference>
<feature type="domain" description="Zn(2)-C6 fungal-type" evidence="3">
    <location>
        <begin position="19"/>
        <end position="58"/>
    </location>
</feature>
<comment type="caution">
    <text evidence="4">The sequence shown here is derived from an EMBL/GenBank/DDBJ whole genome shotgun (WGS) entry which is preliminary data.</text>
</comment>
<dbReference type="InterPro" id="IPR036864">
    <property type="entry name" value="Zn2-C6_fun-type_DNA-bd_sf"/>
</dbReference>
<dbReference type="OrthoDB" id="4222821at2759"/>
<feature type="region of interest" description="Disordered" evidence="2">
    <location>
        <begin position="381"/>
        <end position="441"/>
    </location>
</feature>
<dbReference type="EMBL" id="ABDG02000015">
    <property type="protein sequence ID" value="EHK49842.1"/>
    <property type="molecule type" value="Genomic_DNA"/>
</dbReference>
<dbReference type="SMART" id="SM00066">
    <property type="entry name" value="GAL4"/>
    <property type="match status" value="1"/>
</dbReference>
<dbReference type="GO" id="GO:0000981">
    <property type="term" value="F:DNA-binding transcription factor activity, RNA polymerase II-specific"/>
    <property type="evidence" value="ECO:0007669"/>
    <property type="project" value="InterPro"/>
</dbReference>
<keyword evidence="1" id="KW-0539">Nucleus</keyword>
<evidence type="ECO:0000259" key="3">
    <source>
        <dbReference type="PROSITE" id="PS50048"/>
    </source>
</evidence>
<organism evidence="4 5">
    <name type="scientific">Hypocrea atroviridis (strain ATCC 20476 / IMI 206040)</name>
    <name type="common">Trichoderma atroviride</name>
    <dbReference type="NCBI Taxonomy" id="452589"/>
    <lineage>
        <taxon>Eukaryota</taxon>
        <taxon>Fungi</taxon>
        <taxon>Dikarya</taxon>
        <taxon>Ascomycota</taxon>
        <taxon>Pezizomycotina</taxon>
        <taxon>Sordariomycetes</taxon>
        <taxon>Hypocreomycetidae</taxon>
        <taxon>Hypocreales</taxon>
        <taxon>Hypocreaceae</taxon>
        <taxon>Trichoderma</taxon>
    </lineage>
</organism>
<dbReference type="PROSITE" id="PS50048">
    <property type="entry name" value="ZN2_CY6_FUNGAL_2"/>
    <property type="match status" value="1"/>
</dbReference>
<dbReference type="HOGENOM" id="CLU_586667_0_0_1"/>
<name>G9NGU3_HYPAI</name>
<dbReference type="eggNOG" id="ENOG502SX45">
    <property type="taxonomic scope" value="Eukaryota"/>
</dbReference>
<dbReference type="Pfam" id="PF00172">
    <property type="entry name" value="Zn_clus"/>
    <property type="match status" value="1"/>
</dbReference>
<evidence type="ECO:0000256" key="2">
    <source>
        <dbReference type="SAM" id="MobiDB-lite"/>
    </source>
</evidence>
<feature type="compositionally biased region" description="Low complexity" evidence="2">
    <location>
        <begin position="428"/>
        <end position="441"/>
    </location>
</feature>
<dbReference type="Proteomes" id="UP000005426">
    <property type="component" value="Unassembled WGS sequence"/>
</dbReference>
<protein>
    <recommendedName>
        <fullName evidence="3">Zn(2)-C6 fungal-type domain-containing protein</fullName>
    </recommendedName>
</protein>
<sequence>MSISISTTSEETLLPFRRSCDRCHDQKVRCIRSQGESHPTIASEQCVRCKKSGAICVYSPQQKPGRPPLCSEMRDTVPSTVNHRKRPPQSPEPAYLSRLSPASCPPSANSLHNPASADNSLPVNPALFSPFTMADALVDTSSNAYEADFLIGVSGMPPIESLSPTSRQKCFFPEGPTLESFVDQTERDTEELGNLSLRVCRLNKALSSSYPSSLSISSPCLNDIFISSEILVGIIHRNVGGKYGNKADSFVPDTGPHGFDLSASWEDVDWLQQRISERPVVSPPADRRMPDTGIVLMILACHQRLLTTLGGILFYISRHLRQQQPSKRPLGTSQFLEMPTTQAIINVKLVSHQLQRLDHAVGLLGDNGASKNPIRSNTARVVASSNDSLPSSRSSGSPLSTHGTAGRGSLNKSKDVFDDEDSEHESDISSSSASSGSHKAISSALTMMKRRHEHLQRQITTVKQLIRQFDSI</sequence>
<evidence type="ECO:0000313" key="5">
    <source>
        <dbReference type="Proteomes" id="UP000005426"/>
    </source>
</evidence>
<dbReference type="GO" id="GO:0008270">
    <property type="term" value="F:zinc ion binding"/>
    <property type="evidence" value="ECO:0007669"/>
    <property type="project" value="InterPro"/>
</dbReference>
<evidence type="ECO:0000256" key="1">
    <source>
        <dbReference type="ARBA" id="ARBA00023242"/>
    </source>
</evidence>
<dbReference type="InterPro" id="IPR001138">
    <property type="entry name" value="Zn2Cys6_DnaBD"/>
</dbReference>
<evidence type="ECO:0000313" key="4">
    <source>
        <dbReference type="EMBL" id="EHK49842.1"/>
    </source>
</evidence>
<feature type="region of interest" description="Disordered" evidence="2">
    <location>
        <begin position="63"/>
        <end position="116"/>
    </location>
</feature>
<dbReference type="CDD" id="cd00067">
    <property type="entry name" value="GAL4"/>
    <property type="match status" value="1"/>
</dbReference>
<proteinExistence type="predicted"/>
<keyword evidence="5" id="KW-1185">Reference proteome</keyword>
<dbReference type="OMA" id="LMILACH"/>
<feature type="compositionally biased region" description="Low complexity" evidence="2">
    <location>
        <begin position="384"/>
        <end position="400"/>
    </location>
</feature>
<gene>
    <name evidence="4" type="ORF">TRIATDRAFT_83147</name>
</gene>
<dbReference type="AlphaFoldDB" id="G9NGU3"/>
<feature type="compositionally biased region" description="Polar residues" evidence="2">
    <location>
        <begin position="106"/>
        <end position="116"/>
    </location>
</feature>
<dbReference type="SUPFAM" id="SSF57701">
    <property type="entry name" value="Zn2/Cys6 DNA-binding domain"/>
    <property type="match status" value="1"/>
</dbReference>